<dbReference type="eggNOG" id="COG5654">
    <property type="taxonomic scope" value="Bacteria"/>
</dbReference>
<dbReference type="HOGENOM" id="CLU_124383_1_0_5"/>
<dbReference type="STRING" id="217511.GCA_001463845_03284"/>
<keyword evidence="3" id="KW-1185">Reference proteome</keyword>
<feature type="domain" description="RES" evidence="1">
    <location>
        <begin position="23"/>
        <end position="161"/>
    </location>
</feature>
<evidence type="ECO:0000313" key="3">
    <source>
        <dbReference type="Proteomes" id="UP000004310"/>
    </source>
</evidence>
<dbReference type="InterPro" id="IPR014914">
    <property type="entry name" value="RES_dom"/>
</dbReference>
<name>Q0FXS3_9HYPH</name>
<evidence type="ECO:0000313" key="2">
    <source>
        <dbReference type="EMBL" id="EAU39810.1"/>
    </source>
</evidence>
<dbReference type="Pfam" id="PF08808">
    <property type="entry name" value="RES"/>
    <property type="match status" value="1"/>
</dbReference>
<sequence length="169" mass="18947">MLKEARYDGLLYRALNPVYAREPLSGRGAAIHGGRFNARGREALYLSLSPDVALREANQVGTLQPTTLVAYRANLRLVFDSHDRQTLAGYGMSADDLVAPDWRDRMLKRLHVPTQDFAERLLVDGFAGLLVRSFARGASPTALNLVLWRWNTGADDRLEVVDDEKRISH</sequence>
<comment type="caution">
    <text evidence="2">The sequence shown here is derived from an EMBL/GenBank/DDBJ whole genome shotgun (WGS) entry which is preliminary data.</text>
</comment>
<protein>
    <recommendedName>
        <fullName evidence="1">RES domain-containing protein</fullName>
    </recommendedName>
</protein>
<dbReference type="RefSeq" id="WP_007068949.1">
    <property type="nucleotide sequence ID" value="NZ_DS022273.1"/>
</dbReference>
<dbReference type="SMART" id="SM00953">
    <property type="entry name" value="RES"/>
    <property type="match status" value="1"/>
</dbReference>
<proteinExistence type="predicted"/>
<reference evidence="2 3" key="1">
    <citation type="journal article" date="2010" name="J. Bacteriol.">
        <title>Genome sequence of Fulvimarina pelagi HTCC2506T, a Mn(II)-oxidizing alphaproteobacterium possessing an aerobic anoxygenic photosynthetic gene cluster and Xanthorhodopsin.</title>
        <authorList>
            <person name="Kang I."/>
            <person name="Oh H.M."/>
            <person name="Lim S.I."/>
            <person name="Ferriera S."/>
            <person name="Giovannoni S.J."/>
            <person name="Cho J.C."/>
        </authorList>
    </citation>
    <scope>NUCLEOTIDE SEQUENCE [LARGE SCALE GENOMIC DNA]</scope>
    <source>
        <strain evidence="2 3">HTCC2506</strain>
    </source>
</reference>
<dbReference type="Proteomes" id="UP000004310">
    <property type="component" value="Unassembled WGS sequence"/>
</dbReference>
<dbReference type="AlphaFoldDB" id="Q0FXS3"/>
<gene>
    <name evidence="2" type="ORF">FP2506_00310</name>
</gene>
<evidence type="ECO:0000259" key="1">
    <source>
        <dbReference type="SMART" id="SM00953"/>
    </source>
</evidence>
<accession>Q0FXS3</accession>
<organism evidence="2 3">
    <name type="scientific">Fulvimarina pelagi HTCC2506</name>
    <dbReference type="NCBI Taxonomy" id="314231"/>
    <lineage>
        <taxon>Bacteria</taxon>
        <taxon>Pseudomonadati</taxon>
        <taxon>Pseudomonadota</taxon>
        <taxon>Alphaproteobacteria</taxon>
        <taxon>Hyphomicrobiales</taxon>
        <taxon>Aurantimonadaceae</taxon>
        <taxon>Fulvimarina</taxon>
    </lineage>
</organism>
<dbReference type="EMBL" id="AATP01000012">
    <property type="protein sequence ID" value="EAU39810.1"/>
    <property type="molecule type" value="Genomic_DNA"/>
</dbReference>